<evidence type="ECO:0000256" key="3">
    <source>
        <dbReference type="ARBA" id="ARBA00012438"/>
    </source>
</evidence>
<accession>A0ABW2PID4</accession>
<dbReference type="SMART" id="SM00387">
    <property type="entry name" value="HATPase_c"/>
    <property type="match status" value="1"/>
</dbReference>
<evidence type="ECO:0000256" key="7">
    <source>
        <dbReference type="ARBA" id="ARBA00022692"/>
    </source>
</evidence>
<gene>
    <name evidence="17" type="ORF">ACFQO8_01585</name>
</gene>
<keyword evidence="10" id="KW-0067">ATP-binding</keyword>
<keyword evidence="9 17" id="KW-0418">Kinase</keyword>
<evidence type="ECO:0000259" key="16">
    <source>
        <dbReference type="PROSITE" id="PS50885"/>
    </source>
</evidence>
<organism evidence="17 18">
    <name type="scientific">Exiguobacterium aestuarii</name>
    <dbReference type="NCBI Taxonomy" id="273527"/>
    <lineage>
        <taxon>Bacteria</taxon>
        <taxon>Bacillati</taxon>
        <taxon>Bacillota</taxon>
        <taxon>Bacilli</taxon>
        <taxon>Bacillales</taxon>
        <taxon>Bacillales Family XII. Incertae Sedis</taxon>
        <taxon>Exiguobacterium</taxon>
    </lineage>
</organism>
<dbReference type="InterPro" id="IPR036890">
    <property type="entry name" value="HATPase_C_sf"/>
</dbReference>
<evidence type="ECO:0000256" key="10">
    <source>
        <dbReference type="ARBA" id="ARBA00022840"/>
    </source>
</evidence>
<keyword evidence="11 14" id="KW-1133">Transmembrane helix</keyword>
<feature type="domain" description="HAMP" evidence="16">
    <location>
        <begin position="187"/>
        <end position="239"/>
    </location>
</feature>
<keyword evidence="4" id="KW-1003">Cell membrane</keyword>
<comment type="catalytic activity">
    <reaction evidence="1">
        <text>ATP + protein L-histidine = ADP + protein N-phospho-L-histidine.</text>
        <dbReference type="EC" id="2.7.13.3"/>
    </reaction>
</comment>
<evidence type="ECO:0000256" key="13">
    <source>
        <dbReference type="ARBA" id="ARBA00023136"/>
    </source>
</evidence>
<dbReference type="PANTHER" id="PTHR45528">
    <property type="entry name" value="SENSOR HISTIDINE KINASE CPXA"/>
    <property type="match status" value="1"/>
</dbReference>
<dbReference type="Gene3D" id="3.30.565.10">
    <property type="entry name" value="Histidine kinase-like ATPase, C-terminal domain"/>
    <property type="match status" value="1"/>
</dbReference>
<dbReference type="InterPro" id="IPR004358">
    <property type="entry name" value="Sig_transdc_His_kin-like_C"/>
</dbReference>
<dbReference type="PANTHER" id="PTHR45528:SF1">
    <property type="entry name" value="SENSOR HISTIDINE KINASE CPXA"/>
    <property type="match status" value="1"/>
</dbReference>
<keyword evidence="8" id="KW-0547">Nucleotide-binding</keyword>
<dbReference type="Gene3D" id="6.10.340.10">
    <property type="match status" value="1"/>
</dbReference>
<dbReference type="Pfam" id="PF00512">
    <property type="entry name" value="HisKA"/>
    <property type="match status" value="1"/>
</dbReference>
<keyword evidence="6" id="KW-0808">Transferase</keyword>
<dbReference type="InterPro" id="IPR005467">
    <property type="entry name" value="His_kinase_dom"/>
</dbReference>
<evidence type="ECO:0000313" key="18">
    <source>
        <dbReference type="Proteomes" id="UP001596439"/>
    </source>
</evidence>
<dbReference type="InterPro" id="IPR050398">
    <property type="entry name" value="HssS/ArlS-like"/>
</dbReference>
<dbReference type="CDD" id="cd06225">
    <property type="entry name" value="HAMP"/>
    <property type="match status" value="1"/>
</dbReference>
<comment type="subcellular location">
    <subcellularLocation>
        <location evidence="2">Cell membrane</location>
        <topology evidence="2">Multi-pass membrane protein</topology>
    </subcellularLocation>
</comment>
<dbReference type="CDD" id="cd00075">
    <property type="entry name" value="HATPase"/>
    <property type="match status" value="1"/>
</dbReference>
<dbReference type="PROSITE" id="PS50109">
    <property type="entry name" value="HIS_KIN"/>
    <property type="match status" value="1"/>
</dbReference>
<dbReference type="RefSeq" id="WP_214786351.1">
    <property type="nucleotide sequence ID" value="NZ_JANIEL010000041.1"/>
</dbReference>
<dbReference type="InterPro" id="IPR003660">
    <property type="entry name" value="HAMP_dom"/>
</dbReference>
<reference evidence="18" key="1">
    <citation type="journal article" date="2019" name="Int. J. Syst. Evol. Microbiol.">
        <title>The Global Catalogue of Microorganisms (GCM) 10K type strain sequencing project: providing services to taxonomists for standard genome sequencing and annotation.</title>
        <authorList>
            <consortium name="The Broad Institute Genomics Platform"/>
            <consortium name="The Broad Institute Genome Sequencing Center for Infectious Disease"/>
            <person name="Wu L."/>
            <person name="Ma J."/>
        </authorList>
    </citation>
    <scope>NUCLEOTIDE SEQUENCE [LARGE SCALE GENOMIC DNA]</scope>
    <source>
        <strain evidence="18">CCUG 55590</strain>
    </source>
</reference>
<proteinExistence type="predicted"/>
<keyword evidence="5" id="KW-0597">Phosphoprotein</keyword>
<evidence type="ECO:0000259" key="15">
    <source>
        <dbReference type="PROSITE" id="PS50109"/>
    </source>
</evidence>
<dbReference type="Gene3D" id="1.10.287.130">
    <property type="match status" value="1"/>
</dbReference>
<evidence type="ECO:0000256" key="5">
    <source>
        <dbReference type="ARBA" id="ARBA00022553"/>
    </source>
</evidence>
<dbReference type="SUPFAM" id="SSF47384">
    <property type="entry name" value="Homodimeric domain of signal transducing histidine kinase"/>
    <property type="match status" value="1"/>
</dbReference>
<dbReference type="InterPro" id="IPR003594">
    <property type="entry name" value="HATPase_dom"/>
</dbReference>
<feature type="transmembrane region" description="Helical" evidence="14">
    <location>
        <begin position="12"/>
        <end position="32"/>
    </location>
</feature>
<evidence type="ECO:0000256" key="8">
    <source>
        <dbReference type="ARBA" id="ARBA00022741"/>
    </source>
</evidence>
<dbReference type="CDD" id="cd00082">
    <property type="entry name" value="HisKA"/>
    <property type="match status" value="1"/>
</dbReference>
<evidence type="ECO:0000256" key="12">
    <source>
        <dbReference type="ARBA" id="ARBA00023012"/>
    </source>
</evidence>
<dbReference type="InterPro" id="IPR036097">
    <property type="entry name" value="HisK_dim/P_sf"/>
</dbReference>
<evidence type="ECO:0000256" key="2">
    <source>
        <dbReference type="ARBA" id="ARBA00004651"/>
    </source>
</evidence>
<evidence type="ECO:0000256" key="11">
    <source>
        <dbReference type="ARBA" id="ARBA00022989"/>
    </source>
</evidence>
<dbReference type="InterPro" id="IPR003661">
    <property type="entry name" value="HisK_dim/P_dom"/>
</dbReference>
<feature type="transmembrane region" description="Helical" evidence="14">
    <location>
        <begin position="167"/>
        <end position="189"/>
    </location>
</feature>
<keyword evidence="18" id="KW-1185">Reference proteome</keyword>
<dbReference type="EMBL" id="JBHTCE010000001">
    <property type="protein sequence ID" value="MFC7388814.1"/>
    <property type="molecule type" value="Genomic_DNA"/>
</dbReference>
<keyword evidence="13 14" id="KW-0472">Membrane</keyword>
<dbReference type="GO" id="GO:0016301">
    <property type="term" value="F:kinase activity"/>
    <property type="evidence" value="ECO:0007669"/>
    <property type="project" value="UniProtKB-KW"/>
</dbReference>
<feature type="domain" description="Histidine kinase" evidence="15">
    <location>
        <begin position="247"/>
        <end position="464"/>
    </location>
</feature>
<dbReference type="SMART" id="SM00304">
    <property type="entry name" value="HAMP"/>
    <property type="match status" value="1"/>
</dbReference>
<keyword evidence="12" id="KW-0902">Two-component regulatory system</keyword>
<dbReference type="SUPFAM" id="SSF55874">
    <property type="entry name" value="ATPase domain of HSP90 chaperone/DNA topoisomerase II/histidine kinase"/>
    <property type="match status" value="1"/>
</dbReference>
<protein>
    <recommendedName>
        <fullName evidence="3">histidine kinase</fullName>
        <ecNumber evidence="3">2.7.13.3</ecNumber>
    </recommendedName>
</protein>
<comment type="caution">
    <text evidence="17">The sequence shown here is derived from an EMBL/GenBank/DDBJ whole genome shotgun (WGS) entry which is preliminary data.</text>
</comment>
<dbReference type="Proteomes" id="UP001596439">
    <property type="component" value="Unassembled WGS sequence"/>
</dbReference>
<name>A0ABW2PID4_9BACL</name>
<dbReference type="Pfam" id="PF00672">
    <property type="entry name" value="HAMP"/>
    <property type="match status" value="1"/>
</dbReference>
<evidence type="ECO:0000256" key="9">
    <source>
        <dbReference type="ARBA" id="ARBA00022777"/>
    </source>
</evidence>
<evidence type="ECO:0000256" key="4">
    <source>
        <dbReference type="ARBA" id="ARBA00022475"/>
    </source>
</evidence>
<evidence type="ECO:0000313" key="17">
    <source>
        <dbReference type="EMBL" id="MFC7388814.1"/>
    </source>
</evidence>
<evidence type="ECO:0000256" key="1">
    <source>
        <dbReference type="ARBA" id="ARBA00000085"/>
    </source>
</evidence>
<dbReference type="SMART" id="SM00388">
    <property type="entry name" value="HisKA"/>
    <property type="match status" value="1"/>
</dbReference>
<dbReference type="Pfam" id="PF02518">
    <property type="entry name" value="HATPase_c"/>
    <property type="match status" value="1"/>
</dbReference>
<dbReference type="EC" id="2.7.13.3" evidence="3"/>
<keyword evidence="7 14" id="KW-0812">Transmembrane</keyword>
<evidence type="ECO:0000256" key="14">
    <source>
        <dbReference type="SAM" id="Phobius"/>
    </source>
</evidence>
<evidence type="ECO:0000256" key="6">
    <source>
        <dbReference type="ARBA" id="ARBA00022679"/>
    </source>
</evidence>
<dbReference type="SUPFAM" id="SSF158472">
    <property type="entry name" value="HAMP domain-like"/>
    <property type="match status" value="1"/>
</dbReference>
<dbReference type="PRINTS" id="PR00344">
    <property type="entry name" value="BCTRLSENSOR"/>
</dbReference>
<dbReference type="PROSITE" id="PS50885">
    <property type="entry name" value="HAMP"/>
    <property type="match status" value="1"/>
</dbReference>
<sequence>MKRSRNSLPFRISLVFLLSTLLIEGVLFLLLYHTLLGERVVEEINRLESRAESHASVLAMNFSEETISHVATMESETDTKVAITDTAHDTLQTSHSFPQVLVDTVDSKKRTGPFDDTTVLEDDWENEPYLSVRTPITDDAGTRYGYVYMFLPTEIIHGISHRLQWRFLYITAIALVTTVLTFILLSRLISKPIESLRRATENVLTNPDELQLPTNRVDEIGELARSIESMSVELSRLRRERHQFLSDLSHEIKTPLTYLRGYAEIASKESTPESLRKQSIQTILEESRSLTELVENAFQLAQLDENTFLLHREEVTVTTFCADLRRMLDTMFRMTTIRFDASPSAGQPDIALTLDRHRMLQVFRSIAHNAIEHSEASHVSLYSHVTDTHLVLTISDDGKGIPTEDLPHIFDRLYRVEKSRSRQTGGSGLGLAIADQIVTRHGGTLTVSSDASGTSFTVTLPLDKKTPIL</sequence>